<dbReference type="SUPFAM" id="SSF56112">
    <property type="entry name" value="Protein kinase-like (PK-like)"/>
    <property type="match status" value="1"/>
</dbReference>
<dbReference type="Gene3D" id="3.90.1200.10">
    <property type="match status" value="1"/>
</dbReference>
<dbReference type="Proteomes" id="UP000319557">
    <property type="component" value="Chromosome"/>
</dbReference>
<reference evidence="2 3" key="1">
    <citation type="submission" date="2019-02" db="EMBL/GenBank/DDBJ databases">
        <title>Deep-cultivation of Planctomycetes and their phenomic and genomic characterization uncovers novel biology.</title>
        <authorList>
            <person name="Wiegand S."/>
            <person name="Jogler M."/>
            <person name="Boedeker C."/>
            <person name="Pinto D."/>
            <person name="Vollmers J."/>
            <person name="Rivas-Marin E."/>
            <person name="Kohn T."/>
            <person name="Peeters S.H."/>
            <person name="Heuer A."/>
            <person name="Rast P."/>
            <person name="Oberbeckmann S."/>
            <person name="Bunk B."/>
            <person name="Jeske O."/>
            <person name="Meyerdierks A."/>
            <person name="Storesund J.E."/>
            <person name="Kallscheuer N."/>
            <person name="Luecker S."/>
            <person name="Lage O.M."/>
            <person name="Pohl T."/>
            <person name="Merkel B.J."/>
            <person name="Hornburger P."/>
            <person name="Mueller R.-W."/>
            <person name="Bruemmer F."/>
            <person name="Labrenz M."/>
            <person name="Spormann A.M."/>
            <person name="Op den Camp H."/>
            <person name="Overmann J."/>
            <person name="Amann R."/>
            <person name="Jetten M.S.M."/>
            <person name="Mascher T."/>
            <person name="Medema M.H."/>
            <person name="Devos D.P."/>
            <person name="Kaster A.-K."/>
            <person name="Ovreas L."/>
            <person name="Rohde M."/>
            <person name="Galperin M.Y."/>
            <person name="Jogler C."/>
        </authorList>
    </citation>
    <scope>NUCLEOTIDE SEQUENCE [LARGE SCALE GENOMIC DNA]</scope>
    <source>
        <strain evidence="2 3">EC9</strain>
    </source>
</reference>
<dbReference type="RefSeq" id="WP_145341594.1">
    <property type="nucleotide sequence ID" value="NZ_CP036261.1"/>
</dbReference>
<organism evidence="2 3">
    <name type="scientific">Rosistilla ulvae</name>
    <dbReference type="NCBI Taxonomy" id="1930277"/>
    <lineage>
        <taxon>Bacteria</taxon>
        <taxon>Pseudomonadati</taxon>
        <taxon>Planctomycetota</taxon>
        <taxon>Planctomycetia</taxon>
        <taxon>Pirellulales</taxon>
        <taxon>Pirellulaceae</taxon>
        <taxon>Rosistilla</taxon>
    </lineage>
</organism>
<dbReference type="OrthoDB" id="283096at2"/>
<name>A0A517LTW2_9BACT</name>
<evidence type="ECO:0000313" key="3">
    <source>
        <dbReference type="Proteomes" id="UP000319557"/>
    </source>
</evidence>
<evidence type="ECO:0000313" key="2">
    <source>
        <dbReference type="EMBL" id="QDS86046.1"/>
    </source>
</evidence>
<dbReference type="AlphaFoldDB" id="A0A517LTW2"/>
<dbReference type="EMBL" id="CP036261">
    <property type="protein sequence ID" value="QDS86046.1"/>
    <property type="molecule type" value="Genomic_DNA"/>
</dbReference>
<sequence>MNEIPESILHQLLAPRGATQIEPAASGWGLSGARVYRVEADGTSYCLRRWPLGTEIARVDQVHRFMSAARTGGCMLVPEVGCRPGTTARIASDNGVWDLTRWMPGRCLSRDELSLPRIEQAAAAIASIHRSLAAVDCQDQVAPAVLARIARIDQLTHNNPFDRVLASPPPLQSLAHRAMALWNANHAAIRYRLNEAAAVRVKTQWVLRDVHLEHLLFDNLGSATESVSAIVDYDAVRIDTPATDLARFLGSCGEIPPQWYNAAIAAYRRICPLADDSERLIPLLDAATSLIASANWTQWLCVENRRFDAGAEKAVDRFRETIDRAEMLFP</sequence>
<feature type="domain" description="Aminoglycoside phosphotransferase" evidence="1">
    <location>
        <begin position="33"/>
        <end position="268"/>
    </location>
</feature>
<evidence type="ECO:0000259" key="1">
    <source>
        <dbReference type="Pfam" id="PF01636"/>
    </source>
</evidence>
<proteinExistence type="predicted"/>
<gene>
    <name evidence="2" type="ORF">EC9_02040</name>
</gene>
<keyword evidence="3" id="KW-1185">Reference proteome</keyword>
<keyword evidence="2" id="KW-0808">Transferase</keyword>
<protein>
    <submittedName>
        <fullName evidence="2">Phosphotransferase enzyme family protein</fullName>
    </submittedName>
</protein>
<dbReference type="GO" id="GO:0016740">
    <property type="term" value="F:transferase activity"/>
    <property type="evidence" value="ECO:0007669"/>
    <property type="project" value="UniProtKB-KW"/>
</dbReference>
<dbReference type="Pfam" id="PF01636">
    <property type="entry name" value="APH"/>
    <property type="match status" value="1"/>
</dbReference>
<dbReference type="InterPro" id="IPR002575">
    <property type="entry name" value="Aminoglycoside_PTrfase"/>
</dbReference>
<dbReference type="KEGG" id="ruv:EC9_02040"/>
<dbReference type="InterPro" id="IPR011009">
    <property type="entry name" value="Kinase-like_dom_sf"/>
</dbReference>
<accession>A0A517LTW2</accession>